<keyword evidence="8" id="KW-0130">Cell adhesion</keyword>
<evidence type="ECO:0000313" key="17">
    <source>
        <dbReference type="Proteomes" id="UP000694701"/>
    </source>
</evidence>
<evidence type="ECO:0000256" key="7">
    <source>
        <dbReference type="ARBA" id="ARBA00022837"/>
    </source>
</evidence>
<feature type="domain" description="Cadherin" evidence="15">
    <location>
        <begin position="228"/>
        <end position="336"/>
    </location>
</feature>
<keyword evidence="10 13" id="KW-0472">Membrane</keyword>
<comment type="function">
    <text evidence="1">Potential calcium-dependent cell-adhesion protein. May be involved in the establishment and maintenance of specific neuronal connections in the brain.</text>
</comment>
<dbReference type="PROSITE" id="PS00232">
    <property type="entry name" value="CADHERIN_1"/>
    <property type="match status" value="3"/>
</dbReference>
<keyword evidence="4 13" id="KW-0812">Transmembrane</keyword>
<evidence type="ECO:0000259" key="15">
    <source>
        <dbReference type="PROSITE" id="PS50268"/>
    </source>
</evidence>
<feature type="signal peptide" evidence="14">
    <location>
        <begin position="1"/>
        <end position="23"/>
    </location>
</feature>
<evidence type="ECO:0000256" key="3">
    <source>
        <dbReference type="ARBA" id="ARBA00022475"/>
    </source>
</evidence>
<dbReference type="PROSITE" id="PS50268">
    <property type="entry name" value="CADHERIN_2"/>
    <property type="match status" value="5"/>
</dbReference>
<keyword evidence="5 14" id="KW-0732">Signal</keyword>
<dbReference type="PANTHER" id="PTHR24028:SF57">
    <property type="entry name" value="PROTOCADHERIN ALPHA-C2-RELATED"/>
    <property type="match status" value="1"/>
</dbReference>
<feature type="domain" description="Cadherin" evidence="15">
    <location>
        <begin position="461"/>
        <end position="564"/>
    </location>
</feature>
<dbReference type="SMART" id="SM00112">
    <property type="entry name" value="CA"/>
    <property type="match status" value="4"/>
</dbReference>
<dbReference type="InterPro" id="IPR050174">
    <property type="entry name" value="Protocadherin/Cadherin-CA"/>
</dbReference>
<comment type="subcellular location">
    <subcellularLocation>
        <location evidence="2">Cell membrane</location>
        <topology evidence="2">Single-pass type I membrane protein</topology>
    </subcellularLocation>
</comment>
<evidence type="ECO:0000313" key="16">
    <source>
        <dbReference type="Ensembl" id="ENSCCRP00020108954.1"/>
    </source>
</evidence>
<accession>A0A8C2KKD0</accession>
<feature type="domain" description="Cadherin" evidence="15">
    <location>
        <begin position="337"/>
        <end position="446"/>
    </location>
</feature>
<dbReference type="Pfam" id="PF08266">
    <property type="entry name" value="Cadherin_2"/>
    <property type="match status" value="1"/>
</dbReference>
<feature type="transmembrane region" description="Helical" evidence="13">
    <location>
        <begin position="573"/>
        <end position="596"/>
    </location>
</feature>
<organism evidence="16 17">
    <name type="scientific">Cyprinus carpio</name>
    <name type="common">Common carp</name>
    <dbReference type="NCBI Taxonomy" id="7962"/>
    <lineage>
        <taxon>Eukaryota</taxon>
        <taxon>Metazoa</taxon>
        <taxon>Chordata</taxon>
        <taxon>Craniata</taxon>
        <taxon>Vertebrata</taxon>
        <taxon>Euteleostomi</taxon>
        <taxon>Actinopterygii</taxon>
        <taxon>Neopterygii</taxon>
        <taxon>Teleostei</taxon>
        <taxon>Ostariophysi</taxon>
        <taxon>Cypriniformes</taxon>
        <taxon>Cyprinidae</taxon>
        <taxon>Cyprininae</taxon>
        <taxon>Cyprinus</taxon>
    </lineage>
</organism>
<dbReference type="Gene3D" id="2.60.40.60">
    <property type="entry name" value="Cadherins"/>
    <property type="match status" value="5"/>
</dbReference>
<protein>
    <recommendedName>
        <fullName evidence="15">Cadherin domain-containing protein</fullName>
    </recommendedName>
</protein>
<evidence type="ECO:0000256" key="6">
    <source>
        <dbReference type="ARBA" id="ARBA00022737"/>
    </source>
</evidence>
<evidence type="ECO:0000256" key="10">
    <source>
        <dbReference type="ARBA" id="ARBA00023136"/>
    </source>
</evidence>
<dbReference type="FunFam" id="2.60.40.60:FF:000129">
    <property type="entry name" value="protocadherin alpha-C2 isoform X1"/>
    <property type="match status" value="1"/>
</dbReference>
<evidence type="ECO:0000256" key="14">
    <source>
        <dbReference type="SAM" id="SignalP"/>
    </source>
</evidence>
<dbReference type="Pfam" id="PF00028">
    <property type="entry name" value="Cadherin"/>
    <property type="match status" value="3"/>
</dbReference>
<reference evidence="16" key="1">
    <citation type="submission" date="2025-08" db="UniProtKB">
        <authorList>
            <consortium name="Ensembl"/>
        </authorList>
    </citation>
    <scope>IDENTIFICATION</scope>
</reference>
<dbReference type="InterPro" id="IPR015919">
    <property type="entry name" value="Cadherin-like_sf"/>
</dbReference>
<dbReference type="FunFam" id="2.60.40.60:FF:000001">
    <property type="entry name" value="Protocadherin alpha 2"/>
    <property type="match status" value="1"/>
</dbReference>
<evidence type="ECO:0000256" key="8">
    <source>
        <dbReference type="ARBA" id="ARBA00022889"/>
    </source>
</evidence>
<dbReference type="Ensembl" id="ENSCCRT00020119024.1">
    <property type="protein sequence ID" value="ENSCCRP00020108954.1"/>
    <property type="gene ID" value="ENSCCRG00020049619.1"/>
</dbReference>
<evidence type="ECO:0000256" key="13">
    <source>
        <dbReference type="SAM" id="Phobius"/>
    </source>
</evidence>
<dbReference type="AlphaFoldDB" id="A0A8C2KKD0"/>
<evidence type="ECO:0000256" key="9">
    <source>
        <dbReference type="ARBA" id="ARBA00022989"/>
    </source>
</evidence>
<keyword evidence="3" id="KW-1003">Cell membrane</keyword>
<dbReference type="FunFam" id="2.60.40.60:FF:000004">
    <property type="entry name" value="Protocadherin 1 gamma 2"/>
    <property type="match status" value="1"/>
</dbReference>
<dbReference type="GO" id="GO:0007156">
    <property type="term" value="P:homophilic cell adhesion via plasma membrane adhesion molecules"/>
    <property type="evidence" value="ECO:0007669"/>
    <property type="project" value="InterPro"/>
</dbReference>
<feature type="chain" id="PRO_5034650510" description="Cadherin domain-containing protein" evidence="14">
    <location>
        <begin position="24"/>
        <end position="690"/>
    </location>
</feature>
<evidence type="ECO:0000256" key="2">
    <source>
        <dbReference type="ARBA" id="ARBA00004251"/>
    </source>
</evidence>
<feature type="domain" description="Cadherin" evidence="15">
    <location>
        <begin position="21"/>
        <end position="129"/>
    </location>
</feature>
<dbReference type="PRINTS" id="PR00205">
    <property type="entry name" value="CADHERIN"/>
</dbReference>
<keyword evidence="11" id="KW-0325">Glycoprotein</keyword>
<keyword evidence="6" id="KW-0677">Repeat</keyword>
<dbReference type="Proteomes" id="UP000694701">
    <property type="component" value="Unplaced"/>
</dbReference>
<dbReference type="FunFam" id="2.60.40.60:FF:000006">
    <property type="entry name" value="Protocadherin alpha 2"/>
    <property type="match status" value="1"/>
</dbReference>
<evidence type="ECO:0000256" key="5">
    <source>
        <dbReference type="ARBA" id="ARBA00022729"/>
    </source>
</evidence>
<dbReference type="GO" id="GO:0005509">
    <property type="term" value="F:calcium ion binding"/>
    <property type="evidence" value="ECO:0007669"/>
    <property type="project" value="UniProtKB-UniRule"/>
</dbReference>
<feature type="domain" description="Cadherin" evidence="15">
    <location>
        <begin position="130"/>
        <end position="227"/>
    </location>
</feature>
<dbReference type="FunFam" id="2.60.40.60:FF:000007">
    <property type="entry name" value="Protocadherin alpha 2"/>
    <property type="match status" value="1"/>
</dbReference>
<evidence type="ECO:0000256" key="4">
    <source>
        <dbReference type="ARBA" id="ARBA00022692"/>
    </source>
</evidence>
<sequence>MDPWRGRQLSFVVLSALWILASAVTRYSIPEEIPVGTVIANIATDLGLDAHSLLERKVKLDYIHSKKYLEINKDTGELYIAEKIDREYLCPAKASSFCFLKMDVIIENPIRIFNIELEIMDINDNAPQFRRERISLDVSESATPGERFSITNAVDADVGENSIETYYLSDSDTFTIEIQSGSDGTKYVDLVLKASLDREKQAVVNPLSGQCKILVFITDLNDNHPEITIKSFQCLIKENDPVGTVIAVISVSDRDSGDNGKVVLSIHNAPSTILPFALNKSSEDFFELTVTESLDREVKNSYEITLHVTDRGTPPLTDNETIILTIQDINDNAPSFPQSLYTIHLMENNEPGMLLASLTAHDPDLNENQYLVYVIIEKEIANTSMSMLFSINPENGNLYALCTFDYEREKEFLFHIEARDSGLPPLSSNVTVHIIILDQNDNTPLIVSPWRPQGAVIEEVIPRSSDKGSLVTKVIALDADSMQNSRITYQFLQITDTTLFSLDQYNGEIRTTRMFSYRDPRHQHLVIIARDNGDPPRSATVTIKISTVEQVVTQFTETTEVPIEYDLFTDLNLYLLIGLGSVLFLLLITILVIIVLKCQEPEPSQAAPQGRNSIISQRNSSTIADSTLISSDAYWYSLFLAETRKGKVVVRQPLPNGAGFIVSSIPGSAALTETSASRSSTLQESSSDLP</sequence>
<dbReference type="PANTHER" id="PTHR24028">
    <property type="entry name" value="CADHERIN-87A"/>
    <property type="match status" value="1"/>
</dbReference>
<dbReference type="InterPro" id="IPR013164">
    <property type="entry name" value="Cadherin_N"/>
</dbReference>
<dbReference type="InterPro" id="IPR020894">
    <property type="entry name" value="Cadherin_CS"/>
</dbReference>
<dbReference type="GO" id="GO:0009653">
    <property type="term" value="P:anatomical structure morphogenesis"/>
    <property type="evidence" value="ECO:0007669"/>
    <property type="project" value="UniProtKB-ARBA"/>
</dbReference>
<keyword evidence="9 13" id="KW-1133">Transmembrane helix</keyword>
<keyword evidence="7 12" id="KW-0106">Calcium</keyword>
<dbReference type="InterPro" id="IPR002126">
    <property type="entry name" value="Cadherin-like_dom"/>
</dbReference>
<name>A0A8C2KKD0_CYPCA</name>
<dbReference type="GO" id="GO:0005886">
    <property type="term" value="C:plasma membrane"/>
    <property type="evidence" value="ECO:0007669"/>
    <property type="project" value="UniProtKB-SubCell"/>
</dbReference>
<dbReference type="CDD" id="cd11304">
    <property type="entry name" value="Cadherin_repeat"/>
    <property type="match status" value="5"/>
</dbReference>
<evidence type="ECO:0000256" key="12">
    <source>
        <dbReference type="PROSITE-ProRule" id="PRU00043"/>
    </source>
</evidence>
<evidence type="ECO:0000256" key="1">
    <source>
        <dbReference type="ARBA" id="ARBA00003436"/>
    </source>
</evidence>
<dbReference type="SUPFAM" id="SSF49313">
    <property type="entry name" value="Cadherin-like"/>
    <property type="match status" value="5"/>
</dbReference>
<proteinExistence type="predicted"/>
<evidence type="ECO:0000256" key="11">
    <source>
        <dbReference type="ARBA" id="ARBA00023180"/>
    </source>
</evidence>